<feature type="transmembrane region" description="Helical" evidence="1">
    <location>
        <begin position="56"/>
        <end position="74"/>
    </location>
</feature>
<comment type="caution">
    <text evidence="2">The sequence shown here is derived from an EMBL/GenBank/DDBJ whole genome shotgun (WGS) entry which is preliminary data.</text>
</comment>
<dbReference type="EMBL" id="BMGG01000007">
    <property type="protein sequence ID" value="GGC79131.1"/>
    <property type="molecule type" value="Genomic_DNA"/>
</dbReference>
<feature type="transmembrane region" description="Helical" evidence="1">
    <location>
        <begin position="178"/>
        <end position="197"/>
    </location>
</feature>
<evidence type="ECO:0000313" key="2">
    <source>
        <dbReference type="EMBL" id="GGC79131.1"/>
    </source>
</evidence>
<sequence length="433" mass="44906">MKAQAPAGPSRPAARHAASRFDPAEDAAVLLRRLGFFILVFAVPVAAIWARRATVILVPVGTALLVLAALLDRAATTRARTLRETLMSNGGACALLLLGWAALSIAWTPFPDTATEKIVNIVGTIAVALAGIVSLPLRMRAANLYLVPLGAGIAALAAIAVILLRLSTGLAVPSELDPLERAVAILAVMVWPGVAWLVSRSRPGSAAALVAVVALAAGMAGDRASIAALLVGAIVYGVVALGRQHGVRAIAIVLPAILAIAPLVPFLVRPFLKFFHGPLYPGAAALRIWADEVGRDPLRLITGHGLDTSLRARFIGLLPPDAPQTLPFEIWYELGLIGALAAAAALFFALSSSAALNKVLIPGVLAGYGSAFAIACLGTANAQAWWLSVIGAVVLTFVAIERGQFRTHRPGVQLLRVRRAAEPPADGPHGAPP</sequence>
<dbReference type="AlphaFoldDB" id="A0A916XJU3"/>
<feature type="transmembrane region" description="Helical" evidence="1">
    <location>
        <begin position="359"/>
        <end position="378"/>
    </location>
</feature>
<feature type="transmembrane region" description="Helical" evidence="1">
    <location>
        <begin position="249"/>
        <end position="268"/>
    </location>
</feature>
<feature type="transmembrane region" description="Helical" evidence="1">
    <location>
        <begin position="86"/>
        <end position="106"/>
    </location>
</feature>
<keyword evidence="1" id="KW-1133">Transmembrane helix</keyword>
<feature type="transmembrane region" description="Helical" evidence="1">
    <location>
        <begin position="330"/>
        <end position="350"/>
    </location>
</feature>
<feature type="transmembrane region" description="Helical" evidence="1">
    <location>
        <begin position="384"/>
        <end position="400"/>
    </location>
</feature>
<feature type="transmembrane region" description="Helical" evidence="1">
    <location>
        <begin position="30"/>
        <end position="50"/>
    </location>
</feature>
<feature type="transmembrane region" description="Helical" evidence="1">
    <location>
        <begin position="226"/>
        <end position="242"/>
    </location>
</feature>
<evidence type="ECO:0008006" key="4">
    <source>
        <dbReference type="Google" id="ProtNLM"/>
    </source>
</evidence>
<keyword evidence="3" id="KW-1185">Reference proteome</keyword>
<keyword evidence="1" id="KW-0812">Transmembrane</keyword>
<proteinExistence type="predicted"/>
<protein>
    <recommendedName>
        <fullName evidence="4">Peptide ABC transporter permease</fullName>
    </recommendedName>
</protein>
<dbReference type="Proteomes" id="UP000637002">
    <property type="component" value="Unassembled WGS sequence"/>
</dbReference>
<dbReference type="RefSeq" id="WP_188611086.1">
    <property type="nucleotide sequence ID" value="NZ_BMGG01000007.1"/>
</dbReference>
<reference evidence="2" key="2">
    <citation type="submission" date="2020-09" db="EMBL/GenBank/DDBJ databases">
        <authorList>
            <person name="Sun Q."/>
            <person name="Zhou Y."/>
        </authorList>
    </citation>
    <scope>NUCLEOTIDE SEQUENCE</scope>
    <source>
        <strain evidence="2">CGMCC 1.12919</strain>
    </source>
</reference>
<feature type="transmembrane region" description="Helical" evidence="1">
    <location>
        <begin position="204"/>
        <end position="220"/>
    </location>
</feature>
<organism evidence="2 3">
    <name type="scientific">Chelatococcus reniformis</name>
    <dbReference type="NCBI Taxonomy" id="1494448"/>
    <lineage>
        <taxon>Bacteria</taxon>
        <taxon>Pseudomonadati</taxon>
        <taxon>Pseudomonadota</taxon>
        <taxon>Alphaproteobacteria</taxon>
        <taxon>Hyphomicrobiales</taxon>
        <taxon>Chelatococcaceae</taxon>
        <taxon>Chelatococcus</taxon>
    </lineage>
</organism>
<evidence type="ECO:0000256" key="1">
    <source>
        <dbReference type="SAM" id="Phobius"/>
    </source>
</evidence>
<evidence type="ECO:0000313" key="3">
    <source>
        <dbReference type="Proteomes" id="UP000637002"/>
    </source>
</evidence>
<gene>
    <name evidence="2" type="ORF">GCM10010994_41580</name>
</gene>
<accession>A0A916XJU3</accession>
<feature type="transmembrane region" description="Helical" evidence="1">
    <location>
        <begin position="144"/>
        <end position="166"/>
    </location>
</feature>
<keyword evidence="1" id="KW-0472">Membrane</keyword>
<feature type="transmembrane region" description="Helical" evidence="1">
    <location>
        <begin position="118"/>
        <end position="137"/>
    </location>
</feature>
<name>A0A916XJU3_9HYPH</name>
<reference evidence="2" key="1">
    <citation type="journal article" date="2014" name="Int. J. Syst. Evol. Microbiol.">
        <title>Complete genome sequence of Corynebacterium casei LMG S-19264T (=DSM 44701T), isolated from a smear-ripened cheese.</title>
        <authorList>
            <consortium name="US DOE Joint Genome Institute (JGI-PGF)"/>
            <person name="Walter F."/>
            <person name="Albersmeier A."/>
            <person name="Kalinowski J."/>
            <person name="Ruckert C."/>
        </authorList>
    </citation>
    <scope>NUCLEOTIDE SEQUENCE</scope>
    <source>
        <strain evidence="2">CGMCC 1.12919</strain>
    </source>
</reference>